<protein>
    <submittedName>
        <fullName evidence="1">Uncharacterized protein</fullName>
    </submittedName>
</protein>
<dbReference type="EMBL" id="CABM01000048">
    <property type="protein sequence ID" value="CBH98029.1"/>
    <property type="molecule type" value="Genomic_DNA"/>
</dbReference>
<evidence type="ECO:0000313" key="1">
    <source>
        <dbReference type="EMBL" id="CBH98029.1"/>
    </source>
</evidence>
<organism evidence="1">
    <name type="scientific">mine drainage metagenome</name>
    <dbReference type="NCBI Taxonomy" id="410659"/>
    <lineage>
        <taxon>unclassified sequences</taxon>
        <taxon>metagenomes</taxon>
        <taxon>ecological metagenomes</taxon>
    </lineage>
</organism>
<dbReference type="AlphaFoldDB" id="E6PSX2"/>
<proteinExistence type="predicted"/>
<accession>E6PSX2</accession>
<comment type="caution">
    <text evidence="1">The sequence shown here is derived from an EMBL/GenBank/DDBJ whole genome shotgun (WGS) entry which is preliminary data.</text>
</comment>
<gene>
    <name evidence="1" type="ORF">CARN2_3505</name>
</gene>
<reference evidence="1" key="1">
    <citation type="submission" date="2009-10" db="EMBL/GenBank/DDBJ databases">
        <title>Diversity of trophic interactions inside an arsenic-rich microbial ecosystem.</title>
        <authorList>
            <person name="Bertin P.N."/>
            <person name="Heinrich-Salmeron A."/>
            <person name="Pelletier E."/>
            <person name="Goulhen-Chollet F."/>
            <person name="Arsene-Ploetze F."/>
            <person name="Gallien S."/>
            <person name="Calteau A."/>
            <person name="Vallenet D."/>
            <person name="Casiot C."/>
            <person name="Chane-Woon-Ming B."/>
            <person name="Giloteaux L."/>
            <person name="Barakat M."/>
            <person name="Bonnefoy V."/>
            <person name="Bruneel O."/>
            <person name="Chandler M."/>
            <person name="Cleiss J."/>
            <person name="Duran R."/>
            <person name="Elbaz-Poulichet F."/>
            <person name="Fonknechten N."/>
            <person name="Lauga B."/>
            <person name="Mornico D."/>
            <person name="Ortet P."/>
            <person name="Schaeffer C."/>
            <person name="Siguier P."/>
            <person name="Alexander Thil Smith A."/>
            <person name="Van Dorsselaer A."/>
            <person name="Weissenbach J."/>
            <person name="Medigue C."/>
            <person name="Le Paslier D."/>
        </authorList>
    </citation>
    <scope>NUCLEOTIDE SEQUENCE</scope>
</reference>
<name>E6PSX2_9ZZZZ</name>
<sequence>MALLDSCKQRKRVMVVEELHGFTGFKSIEDAEDGGMSKAFGDSGRIERIQLIGAAVSVWLIQHMIKVLQRLAAGVMYKRCVGRAAACDGSGGQHPYGWVKCWLGWRMIRRWSSVFARAVETACSWDFAPCAPGWNARRAFMRR</sequence>